<reference evidence="2 3" key="1">
    <citation type="submission" date="2024-03" db="EMBL/GenBank/DDBJ databases">
        <authorList>
            <person name="Gkanogiannis A."/>
            <person name="Becerra Lopez-Lavalle L."/>
        </authorList>
    </citation>
    <scope>NUCLEOTIDE SEQUENCE [LARGE SCALE GENOMIC DNA]</scope>
</reference>
<dbReference type="InterPro" id="IPR008480">
    <property type="entry name" value="DUF761_pln"/>
</dbReference>
<protein>
    <submittedName>
        <fullName evidence="2">Uncharacterized protein</fullName>
    </submittedName>
</protein>
<dbReference type="PANTHER" id="PTHR33265:SF5">
    <property type="entry name" value="COTTON FIBER PROTEIN"/>
    <property type="match status" value="1"/>
</dbReference>
<keyword evidence="3" id="KW-1185">Reference proteome</keyword>
<accession>A0ABP0XR26</accession>
<organism evidence="2 3">
    <name type="scientific">Citrullus colocynthis</name>
    <name type="common">colocynth</name>
    <dbReference type="NCBI Taxonomy" id="252529"/>
    <lineage>
        <taxon>Eukaryota</taxon>
        <taxon>Viridiplantae</taxon>
        <taxon>Streptophyta</taxon>
        <taxon>Embryophyta</taxon>
        <taxon>Tracheophyta</taxon>
        <taxon>Spermatophyta</taxon>
        <taxon>Magnoliopsida</taxon>
        <taxon>eudicotyledons</taxon>
        <taxon>Gunneridae</taxon>
        <taxon>Pentapetalae</taxon>
        <taxon>rosids</taxon>
        <taxon>fabids</taxon>
        <taxon>Cucurbitales</taxon>
        <taxon>Cucurbitaceae</taxon>
        <taxon>Benincaseae</taxon>
        <taxon>Citrullus</taxon>
    </lineage>
</organism>
<evidence type="ECO:0000256" key="1">
    <source>
        <dbReference type="SAM" id="MobiDB-lite"/>
    </source>
</evidence>
<proteinExistence type="predicted"/>
<gene>
    <name evidence="2" type="ORF">CITCOLO1_LOCUS1765</name>
</gene>
<dbReference type="PANTHER" id="PTHR33265">
    <property type="entry name" value="AVR9/CF-9 RAPIDLY ELICITED PROTEIN-RELATED"/>
    <property type="match status" value="1"/>
</dbReference>
<sequence>MCPGWFIPRTTVSPQQTPPPTEGPIDAAWNLLRLAMIWARKGGVFKRRFLMDLRLVPKFIKSLGHSTPRGHLHYGDHELSFDDTPVFHVKMHRPASMRFHFPCITPQTIDFKYEFDGDDDDADDDDVSELCSNDGERRSSGYDGGEEREDDDDEEEDGIDLRAEKFIAEFYEQMKMQRQISFSQYDKSV</sequence>
<evidence type="ECO:0000313" key="2">
    <source>
        <dbReference type="EMBL" id="CAK9310152.1"/>
    </source>
</evidence>
<evidence type="ECO:0000313" key="3">
    <source>
        <dbReference type="Proteomes" id="UP001642487"/>
    </source>
</evidence>
<name>A0ABP0XR26_9ROSI</name>
<feature type="compositionally biased region" description="Acidic residues" evidence="1">
    <location>
        <begin position="144"/>
        <end position="158"/>
    </location>
</feature>
<feature type="region of interest" description="Disordered" evidence="1">
    <location>
        <begin position="121"/>
        <end position="159"/>
    </location>
</feature>
<dbReference type="Proteomes" id="UP001642487">
    <property type="component" value="Chromosome 1"/>
</dbReference>
<dbReference type="EMBL" id="OZ021735">
    <property type="protein sequence ID" value="CAK9310152.1"/>
    <property type="molecule type" value="Genomic_DNA"/>
</dbReference>
<dbReference type="Pfam" id="PF05553">
    <property type="entry name" value="DUF761"/>
    <property type="match status" value="1"/>
</dbReference>